<accession>A0A3P6RXA4</accession>
<proteinExistence type="predicted"/>
<sequence>MANCQADKKANEDADERVDKGEATQIQLPAKTSLLETSNVTFNIVEITQDSTLFSQKFTSNNSPNEYSIISQPLSKKKYSSAIEASTGAAKSGPFSTIIENMLKRQKESVSLAELDDVLPR</sequence>
<evidence type="ECO:0000256" key="1">
    <source>
        <dbReference type="SAM" id="MobiDB-lite"/>
    </source>
</evidence>
<dbReference type="OMA" id="DSTLCSQ"/>
<dbReference type="Proteomes" id="UP000277928">
    <property type="component" value="Unassembled WGS sequence"/>
</dbReference>
<name>A0A3P6RXA4_LITSI</name>
<feature type="region of interest" description="Disordered" evidence="1">
    <location>
        <begin position="1"/>
        <end position="23"/>
    </location>
</feature>
<dbReference type="AlphaFoldDB" id="A0A3P6RXA4"/>
<reference evidence="2 3" key="1">
    <citation type="submission" date="2018-08" db="EMBL/GenBank/DDBJ databases">
        <authorList>
            <person name="Laetsch R D."/>
            <person name="Stevens L."/>
            <person name="Kumar S."/>
            <person name="Blaxter L. M."/>
        </authorList>
    </citation>
    <scope>NUCLEOTIDE SEQUENCE [LARGE SCALE GENOMIC DNA]</scope>
</reference>
<dbReference type="OrthoDB" id="5852646at2759"/>
<organism evidence="2 3">
    <name type="scientific">Litomosoides sigmodontis</name>
    <name type="common">Filarial nematode worm</name>
    <dbReference type="NCBI Taxonomy" id="42156"/>
    <lineage>
        <taxon>Eukaryota</taxon>
        <taxon>Metazoa</taxon>
        <taxon>Ecdysozoa</taxon>
        <taxon>Nematoda</taxon>
        <taxon>Chromadorea</taxon>
        <taxon>Rhabditida</taxon>
        <taxon>Spirurina</taxon>
        <taxon>Spiruromorpha</taxon>
        <taxon>Filarioidea</taxon>
        <taxon>Onchocercidae</taxon>
        <taxon>Litomosoides</taxon>
    </lineage>
</organism>
<evidence type="ECO:0000313" key="3">
    <source>
        <dbReference type="Proteomes" id="UP000277928"/>
    </source>
</evidence>
<evidence type="ECO:0000313" key="2">
    <source>
        <dbReference type="EMBL" id="VDK68082.1"/>
    </source>
</evidence>
<protein>
    <submittedName>
        <fullName evidence="2">Uncharacterized protein</fullName>
    </submittedName>
</protein>
<gene>
    <name evidence="2" type="ORF">NLS_LOCUS322</name>
</gene>
<feature type="compositionally biased region" description="Basic and acidic residues" evidence="1">
    <location>
        <begin position="1"/>
        <end position="22"/>
    </location>
</feature>
<dbReference type="EMBL" id="UYRX01000007">
    <property type="protein sequence ID" value="VDK68082.1"/>
    <property type="molecule type" value="Genomic_DNA"/>
</dbReference>
<keyword evidence="3" id="KW-1185">Reference proteome</keyword>